<dbReference type="Gene3D" id="1.20.1280.50">
    <property type="match status" value="1"/>
</dbReference>
<dbReference type="EMBL" id="JBJQOH010000008">
    <property type="protein sequence ID" value="KAL3676638.1"/>
    <property type="molecule type" value="Genomic_DNA"/>
</dbReference>
<dbReference type="AlphaFoldDB" id="A0ABD3GBT4"/>
<evidence type="ECO:0000259" key="1">
    <source>
        <dbReference type="PROSITE" id="PS50181"/>
    </source>
</evidence>
<dbReference type="InterPro" id="IPR036047">
    <property type="entry name" value="F-box-like_dom_sf"/>
</dbReference>
<protein>
    <recommendedName>
        <fullName evidence="1">F-box domain-containing protein</fullName>
    </recommendedName>
</protein>
<dbReference type="PANTHER" id="PTHR31672:SF2">
    <property type="entry name" value="F-BOX DOMAIN-CONTAINING PROTEIN"/>
    <property type="match status" value="1"/>
</dbReference>
<reference evidence="2 3" key="1">
    <citation type="submission" date="2024-09" db="EMBL/GenBank/DDBJ databases">
        <title>Chromosome-scale assembly of Riccia sorocarpa.</title>
        <authorList>
            <person name="Paukszto L."/>
        </authorList>
    </citation>
    <scope>NUCLEOTIDE SEQUENCE [LARGE SCALE GENOMIC DNA]</scope>
    <source>
        <strain evidence="2">LP-2024</strain>
        <tissue evidence="2">Aerial parts of the thallus</tissue>
    </source>
</reference>
<keyword evidence="3" id="KW-1185">Reference proteome</keyword>
<feature type="domain" description="F-box" evidence="1">
    <location>
        <begin position="8"/>
        <end position="54"/>
    </location>
</feature>
<evidence type="ECO:0000313" key="3">
    <source>
        <dbReference type="Proteomes" id="UP001633002"/>
    </source>
</evidence>
<dbReference type="InterPro" id="IPR001810">
    <property type="entry name" value="F-box_dom"/>
</dbReference>
<dbReference type="PANTHER" id="PTHR31672">
    <property type="entry name" value="BNACNNG10540D PROTEIN"/>
    <property type="match status" value="1"/>
</dbReference>
<sequence>MEEADLDVTLWPQLPVDVLDKVLTKLPVSTLMSFRQVCKRWNSVIHSVRFAQQCHSVKPIVFCFYPDDNGDGSWFEQSSYLAIPDTKSNAWKRHYLDVGSIELVAADQGLLCFRLRMGNILFVHNPLRRKWGSIVVHVKPDADEFSWSPRGTRMLVGLIVNQETGNYKLVVGFTGKQTLQDEDPGGTHVYDSQSFTWTSAHLSPEFPPLPRTIRANDDRNWKISEWKPGVSITFGGNVYWAVEQTSQDQFKDFFRILVKYDFKIGSWTVDEPNLPYSRYVFSPSRHFHRR</sequence>
<name>A0ABD3GBT4_9MARC</name>
<comment type="caution">
    <text evidence="2">The sequence shown here is derived from an EMBL/GenBank/DDBJ whole genome shotgun (WGS) entry which is preliminary data.</text>
</comment>
<dbReference type="Proteomes" id="UP001633002">
    <property type="component" value="Unassembled WGS sequence"/>
</dbReference>
<dbReference type="SMART" id="SM00256">
    <property type="entry name" value="FBOX"/>
    <property type="match status" value="1"/>
</dbReference>
<dbReference type="InterPro" id="IPR050796">
    <property type="entry name" value="SCF_F-box_component"/>
</dbReference>
<accession>A0ABD3GBT4</accession>
<dbReference type="Pfam" id="PF00646">
    <property type="entry name" value="F-box"/>
    <property type="match status" value="1"/>
</dbReference>
<dbReference type="SUPFAM" id="SSF81383">
    <property type="entry name" value="F-box domain"/>
    <property type="match status" value="1"/>
</dbReference>
<dbReference type="PROSITE" id="PS50181">
    <property type="entry name" value="FBOX"/>
    <property type="match status" value="1"/>
</dbReference>
<evidence type="ECO:0000313" key="2">
    <source>
        <dbReference type="EMBL" id="KAL3676638.1"/>
    </source>
</evidence>
<gene>
    <name evidence="2" type="ORF">R1sor_026586</name>
</gene>
<dbReference type="CDD" id="cd22157">
    <property type="entry name" value="F-box_AtFBW1-like"/>
    <property type="match status" value="1"/>
</dbReference>
<organism evidence="2 3">
    <name type="scientific">Riccia sorocarpa</name>
    <dbReference type="NCBI Taxonomy" id="122646"/>
    <lineage>
        <taxon>Eukaryota</taxon>
        <taxon>Viridiplantae</taxon>
        <taxon>Streptophyta</taxon>
        <taxon>Embryophyta</taxon>
        <taxon>Marchantiophyta</taxon>
        <taxon>Marchantiopsida</taxon>
        <taxon>Marchantiidae</taxon>
        <taxon>Marchantiales</taxon>
        <taxon>Ricciaceae</taxon>
        <taxon>Riccia</taxon>
    </lineage>
</organism>
<proteinExistence type="predicted"/>